<dbReference type="EMBL" id="AMZH03003303">
    <property type="protein sequence ID" value="RRT72746.1"/>
    <property type="molecule type" value="Genomic_DNA"/>
</dbReference>
<gene>
    <name evidence="1" type="ORF">B296_00033713</name>
</gene>
<reference evidence="1 2" key="1">
    <citation type="journal article" date="2014" name="Agronomy (Basel)">
        <title>A Draft Genome Sequence for Ensete ventricosum, the Drought-Tolerant Tree Against Hunger.</title>
        <authorList>
            <person name="Harrison J."/>
            <person name="Moore K.A."/>
            <person name="Paszkiewicz K."/>
            <person name="Jones T."/>
            <person name="Grant M."/>
            <person name="Ambacheew D."/>
            <person name="Muzemil S."/>
            <person name="Studholme D.J."/>
        </authorList>
    </citation>
    <scope>NUCLEOTIDE SEQUENCE [LARGE SCALE GENOMIC DNA]</scope>
</reference>
<sequence length="71" mass="8246">MGDLVLRKAGVSDPRHSRGKLAPRWEGLYCIIRDETFTLTIMEGKILPRTWHVLNLNFFFLSKDELKTQNA</sequence>
<dbReference type="AlphaFoldDB" id="A0A427A944"/>
<comment type="caution">
    <text evidence="1">The sequence shown here is derived from an EMBL/GenBank/DDBJ whole genome shotgun (WGS) entry which is preliminary data.</text>
</comment>
<protein>
    <submittedName>
        <fullName evidence="1">Uncharacterized protein</fullName>
    </submittedName>
</protein>
<name>A0A427A944_ENSVE</name>
<evidence type="ECO:0000313" key="2">
    <source>
        <dbReference type="Proteomes" id="UP000287651"/>
    </source>
</evidence>
<proteinExistence type="predicted"/>
<dbReference type="Proteomes" id="UP000287651">
    <property type="component" value="Unassembled WGS sequence"/>
</dbReference>
<accession>A0A427A944</accession>
<organism evidence="1 2">
    <name type="scientific">Ensete ventricosum</name>
    <name type="common">Abyssinian banana</name>
    <name type="synonym">Musa ensete</name>
    <dbReference type="NCBI Taxonomy" id="4639"/>
    <lineage>
        <taxon>Eukaryota</taxon>
        <taxon>Viridiplantae</taxon>
        <taxon>Streptophyta</taxon>
        <taxon>Embryophyta</taxon>
        <taxon>Tracheophyta</taxon>
        <taxon>Spermatophyta</taxon>
        <taxon>Magnoliopsida</taxon>
        <taxon>Liliopsida</taxon>
        <taxon>Zingiberales</taxon>
        <taxon>Musaceae</taxon>
        <taxon>Ensete</taxon>
    </lineage>
</organism>
<evidence type="ECO:0000313" key="1">
    <source>
        <dbReference type="EMBL" id="RRT72746.1"/>
    </source>
</evidence>